<dbReference type="Gene3D" id="1.20.5.300">
    <property type="match status" value="1"/>
</dbReference>
<keyword evidence="5" id="KW-0175">Coiled coil</keyword>
<dbReference type="GO" id="GO:0043495">
    <property type="term" value="F:protein-membrane adaptor activity"/>
    <property type="evidence" value="ECO:0007669"/>
    <property type="project" value="TreeGrafter"/>
</dbReference>
<proteinExistence type="predicted"/>
<evidence type="ECO:0000259" key="8">
    <source>
        <dbReference type="PROSITE" id="PS51469"/>
    </source>
</evidence>
<dbReference type="AlphaFoldDB" id="A0A642V751"/>
<feature type="coiled-coil region" evidence="5">
    <location>
        <begin position="359"/>
        <end position="386"/>
    </location>
</feature>
<feature type="compositionally biased region" description="Basic residues" evidence="6">
    <location>
        <begin position="28"/>
        <end position="37"/>
    </location>
</feature>
<accession>A0A642V751</accession>
<evidence type="ECO:0000256" key="5">
    <source>
        <dbReference type="SAM" id="Coils"/>
    </source>
</evidence>
<dbReference type="InterPro" id="IPR045119">
    <property type="entry name" value="SUN1-5"/>
</dbReference>
<dbReference type="EMBL" id="SWFS01000131">
    <property type="protein sequence ID" value="KAA8915920.1"/>
    <property type="molecule type" value="Genomic_DNA"/>
</dbReference>
<dbReference type="Pfam" id="PF07738">
    <property type="entry name" value="Sad1_UNC"/>
    <property type="match status" value="1"/>
</dbReference>
<feature type="region of interest" description="Disordered" evidence="6">
    <location>
        <begin position="760"/>
        <end position="779"/>
    </location>
</feature>
<evidence type="ECO:0000256" key="1">
    <source>
        <dbReference type="ARBA" id="ARBA00004370"/>
    </source>
</evidence>
<feature type="transmembrane region" description="Helical" evidence="7">
    <location>
        <begin position="194"/>
        <end position="219"/>
    </location>
</feature>
<dbReference type="PROSITE" id="PS51469">
    <property type="entry name" value="SUN"/>
    <property type="match status" value="1"/>
</dbReference>
<keyword evidence="2 7" id="KW-0812">Transmembrane</keyword>
<evidence type="ECO:0000256" key="7">
    <source>
        <dbReference type="SAM" id="Phobius"/>
    </source>
</evidence>
<evidence type="ECO:0000313" key="9">
    <source>
        <dbReference type="EMBL" id="KAA8915920.1"/>
    </source>
</evidence>
<dbReference type="SUPFAM" id="SSF57997">
    <property type="entry name" value="Tropomyosin"/>
    <property type="match status" value="1"/>
</dbReference>
<evidence type="ECO:0000256" key="3">
    <source>
        <dbReference type="ARBA" id="ARBA00022989"/>
    </source>
</evidence>
<dbReference type="Gene3D" id="2.60.120.260">
    <property type="entry name" value="Galactose-binding domain-like"/>
    <property type="match status" value="1"/>
</dbReference>
<feature type="domain" description="SUN" evidence="8">
    <location>
        <begin position="566"/>
        <end position="756"/>
    </location>
</feature>
<dbReference type="PANTHER" id="PTHR12911:SF8">
    <property type="entry name" value="KLAROID PROTEIN-RELATED"/>
    <property type="match status" value="1"/>
</dbReference>
<feature type="coiled-coil region" evidence="5">
    <location>
        <begin position="243"/>
        <end position="295"/>
    </location>
</feature>
<gene>
    <name evidence="9" type="ORF">TRICI_001934</name>
</gene>
<evidence type="ECO:0000256" key="6">
    <source>
        <dbReference type="SAM" id="MobiDB-lite"/>
    </source>
</evidence>
<organism evidence="9 10">
    <name type="scientific">Trichomonascus ciferrii</name>
    <dbReference type="NCBI Taxonomy" id="44093"/>
    <lineage>
        <taxon>Eukaryota</taxon>
        <taxon>Fungi</taxon>
        <taxon>Dikarya</taxon>
        <taxon>Ascomycota</taxon>
        <taxon>Saccharomycotina</taxon>
        <taxon>Dipodascomycetes</taxon>
        <taxon>Dipodascales</taxon>
        <taxon>Trichomonascaceae</taxon>
        <taxon>Trichomonascus</taxon>
        <taxon>Trichomonascus ciferrii complex</taxon>
    </lineage>
</organism>
<dbReference type="Proteomes" id="UP000761534">
    <property type="component" value="Unassembled WGS sequence"/>
</dbReference>
<dbReference type="VEuPathDB" id="FungiDB:TRICI_001934"/>
<evidence type="ECO:0000256" key="4">
    <source>
        <dbReference type="ARBA" id="ARBA00023136"/>
    </source>
</evidence>
<dbReference type="InterPro" id="IPR012919">
    <property type="entry name" value="SUN_dom"/>
</dbReference>
<name>A0A642V751_9ASCO</name>
<comment type="subcellular location">
    <subcellularLocation>
        <location evidence="1">Membrane</location>
    </subcellularLocation>
</comment>
<feature type="region of interest" description="Disordered" evidence="6">
    <location>
        <begin position="121"/>
        <end position="143"/>
    </location>
</feature>
<dbReference type="OrthoDB" id="4096736at2759"/>
<keyword evidence="3 7" id="KW-1133">Transmembrane helix</keyword>
<protein>
    <recommendedName>
        <fullName evidence="8">SUN domain-containing protein</fullName>
    </recommendedName>
</protein>
<comment type="caution">
    <text evidence="9">The sequence shown here is derived from an EMBL/GenBank/DDBJ whole genome shotgun (WGS) entry which is preliminary data.</text>
</comment>
<keyword evidence="10" id="KW-1185">Reference proteome</keyword>
<feature type="region of interest" description="Disordered" evidence="6">
    <location>
        <begin position="1"/>
        <end position="84"/>
    </location>
</feature>
<keyword evidence="4 7" id="KW-0472">Membrane</keyword>
<sequence length="779" mass="88260">MQQRAIGSPVRNPQPGEEDDDVDLIPRTPRHQKPPRRLYKDTPVPRKEQEMAREVSYEEPQEHEQEEEEEEEEEEAHHEASYDTRIPILPAHEYEAEKEVEDLEEEYSNILSGKSYTYVEEETRGEGDSSLNDESSFRKRMRRPETSTIMEQEEEKNPVLLYVVDPCVGFVKRAGTIGFYTIKFLVSPFLKRRVLSFIFMTIALVLALVLSSVGVYQGLRLGKGLLSRRGGQYEPPRFVPENMDELSGRLMNVEREVESLSRISSSLQAGVRDSSENAKIRLDGLEEELRDVIQGLTHISNDFTVVNKQVDEYSSITDELQASFKDLSSSLSEIQRVVSNQENESSDLRTTIVQHGDAISSSIESIQKASREIETLQTRMTYLERARSGEENVLEILESYLPSRLVVSVDPETKAITAIPEFWSFLDSVLKDKFAAVLDTYEFERRTDNDIPQQEVISWEDFLKFNEQALRSLVQTQINDSWNTHTAVSKEDFQQELQERLALFREDVSDQLEQLDKKVRTAVEYSGTNNDMATGLALENLVRDHIAAYNSRSVLAKPDFASHVNGARVDRPNTSRTYSPHSSRSIFYRMARGLTSLAGFGRVVLNPPEAALNEDTAVGSCWPFDGQSGKLGVLLASEMYPTDLSIEHIPAKVSLNPTTAPRNISLWIHVADGSKRQAVKDILTQPTRQDIPHSYVRVLSSNYNVYSQRGAQVFTIPYAVQKLAGSTSKAIVSIDGNWGNPLYTCLYKVRLYGNSIHDNPLDPQPDFHEEGFGDDELLN</sequence>
<dbReference type="GO" id="GO:0034993">
    <property type="term" value="C:meiotic nuclear membrane microtubule tethering complex"/>
    <property type="evidence" value="ECO:0007669"/>
    <property type="project" value="TreeGrafter"/>
</dbReference>
<evidence type="ECO:0000313" key="10">
    <source>
        <dbReference type="Proteomes" id="UP000761534"/>
    </source>
</evidence>
<reference evidence="9" key="1">
    <citation type="journal article" date="2019" name="G3 (Bethesda)">
        <title>Genome Assemblies of Two Rare Opportunistic Yeast Pathogens: Diutina rugosa (syn. Candida rugosa) and Trichomonascus ciferrii (syn. Candida ciferrii).</title>
        <authorList>
            <person name="Mixao V."/>
            <person name="Saus E."/>
            <person name="Hansen A.P."/>
            <person name="Lass-Florl C."/>
            <person name="Gabaldon T."/>
        </authorList>
    </citation>
    <scope>NUCLEOTIDE SEQUENCE</scope>
    <source>
        <strain evidence="9">CBS 4856</strain>
    </source>
</reference>
<evidence type="ECO:0000256" key="2">
    <source>
        <dbReference type="ARBA" id="ARBA00022692"/>
    </source>
</evidence>
<dbReference type="PANTHER" id="PTHR12911">
    <property type="entry name" value="SAD1/UNC-84-LIKE PROTEIN-RELATED"/>
    <property type="match status" value="1"/>
</dbReference>
<feature type="compositionally biased region" description="Basic and acidic residues" evidence="6">
    <location>
        <begin position="38"/>
        <end position="63"/>
    </location>
</feature>
<feature type="compositionally biased region" description="Acidic residues" evidence="6">
    <location>
        <begin position="64"/>
        <end position="74"/>
    </location>
</feature>